<keyword evidence="5" id="KW-1185">Reference proteome</keyword>
<evidence type="ECO:0000313" key="4">
    <source>
        <dbReference type="EMBL" id="KIN11512.1"/>
    </source>
</evidence>
<dbReference type="GO" id="GO:0006457">
    <property type="term" value="P:protein folding"/>
    <property type="evidence" value="ECO:0007669"/>
    <property type="project" value="UniProtKB-UniRule"/>
</dbReference>
<dbReference type="GO" id="GO:0005737">
    <property type="term" value="C:cytoplasm"/>
    <property type="evidence" value="ECO:0007669"/>
    <property type="project" value="UniProtKB-SubCell"/>
</dbReference>
<dbReference type="Proteomes" id="UP000031977">
    <property type="component" value="Unassembled WGS sequence"/>
</dbReference>
<name>A0A0C3IB26_9VIBR</name>
<dbReference type="PANTHER" id="PTHR34227:SF11">
    <property type="entry name" value="CHAPERONE PROTEIN TORD"/>
    <property type="match status" value="1"/>
</dbReference>
<dbReference type="InterPro" id="IPR050289">
    <property type="entry name" value="TorD/DmsD_chaperones"/>
</dbReference>
<dbReference type="NCBIfam" id="NF003442">
    <property type="entry name" value="PRK04976.1"/>
    <property type="match status" value="1"/>
</dbReference>
<dbReference type="EMBL" id="JXOK01000019">
    <property type="protein sequence ID" value="KIN11512.1"/>
    <property type="molecule type" value="Genomic_DNA"/>
</dbReference>
<dbReference type="InterPro" id="IPR020945">
    <property type="entry name" value="DMSO/NO3_reduct_chaperone"/>
</dbReference>
<evidence type="ECO:0000256" key="2">
    <source>
        <dbReference type="ARBA" id="ARBA00023186"/>
    </source>
</evidence>
<sequence>MQELKAFNEKRAEIYWWFSSLFAKELTEKELEAYHSVEIRGFLSGLGENPALKPAVDTLTDALNRLQVRHDAQLELAADFCELFLKTHKHGALPYASMYIGSSGLLNDKPAEEMERLMAEFGVQVDANLNEPADHLAVELDFLGNMIIRSNEFEQEKHMEEAFLKQNDFIQNQLMTWLPQFGKKCYQLDEFGFYSSVTQLLIAFCKLDSGYLIGE</sequence>
<dbReference type="AlphaFoldDB" id="A0A0C3IB26"/>
<evidence type="ECO:0000313" key="5">
    <source>
        <dbReference type="Proteomes" id="UP000031977"/>
    </source>
</evidence>
<dbReference type="InterPro" id="IPR023069">
    <property type="entry name" value="Chaperone_TorD"/>
</dbReference>
<dbReference type="HAMAP" id="MF_01150">
    <property type="entry name" value="TorD"/>
    <property type="match status" value="1"/>
</dbReference>
<dbReference type="RefSeq" id="WP_041154859.1">
    <property type="nucleotide sequence ID" value="NZ_CBCRVP010000001.1"/>
</dbReference>
<dbReference type="OrthoDB" id="7849731at2"/>
<organism evidence="4 5">
    <name type="scientific">Vibrio mytili</name>
    <dbReference type="NCBI Taxonomy" id="50718"/>
    <lineage>
        <taxon>Bacteria</taxon>
        <taxon>Pseudomonadati</taxon>
        <taxon>Pseudomonadota</taxon>
        <taxon>Gammaproteobacteria</taxon>
        <taxon>Vibrionales</taxon>
        <taxon>Vibrionaceae</taxon>
        <taxon>Vibrio</taxon>
    </lineage>
</organism>
<reference evidence="4 5" key="1">
    <citation type="submission" date="2015-01" db="EMBL/GenBank/DDBJ databases">
        <title>Draft genome of Vibrio mytili type strain CAIM 528.</title>
        <authorList>
            <person name="Gonzalez-Castillo A."/>
            <person name="Gomez-Gil B."/>
            <person name="Enciso-Ibarra J."/>
        </authorList>
    </citation>
    <scope>NUCLEOTIDE SEQUENCE [LARGE SCALE GENOMIC DNA]</scope>
    <source>
        <strain evidence="4 5">CAIM 528</strain>
    </source>
</reference>
<evidence type="ECO:0000256" key="1">
    <source>
        <dbReference type="ARBA" id="ARBA00022490"/>
    </source>
</evidence>
<accession>A0A0C3IB26</accession>
<proteinExistence type="inferred from homology"/>
<comment type="caution">
    <text evidence="4">The sequence shown here is derived from an EMBL/GenBank/DDBJ whole genome shotgun (WGS) entry which is preliminary data.</text>
</comment>
<dbReference type="Gene3D" id="1.20.1280.20">
    <property type="entry name" value="HscB, C-terminal domain"/>
    <property type="match status" value="1"/>
</dbReference>
<evidence type="ECO:0000256" key="3">
    <source>
        <dbReference type="HAMAP-Rule" id="MF_01150"/>
    </source>
</evidence>
<dbReference type="Pfam" id="PF02613">
    <property type="entry name" value="Nitrate_red_del"/>
    <property type="match status" value="1"/>
</dbReference>
<dbReference type="PANTHER" id="PTHR34227">
    <property type="entry name" value="CHAPERONE PROTEIN YCDY"/>
    <property type="match status" value="1"/>
</dbReference>
<gene>
    <name evidence="3" type="primary">torD</name>
    <name evidence="4" type="ORF">SU60_06845</name>
</gene>
<dbReference type="STRING" id="50718.SU60_06845"/>
<dbReference type="GO" id="GO:0051259">
    <property type="term" value="P:protein complex oligomerization"/>
    <property type="evidence" value="ECO:0007669"/>
    <property type="project" value="InterPro"/>
</dbReference>
<comment type="function">
    <text evidence="3">Involved in the biogenesis of TorA. Acts on TorA before the insertion of the molybdenum cofactor and, as a result, probably favors a conformation of the apoenzyme that is competent for acquiring the cofactor.</text>
</comment>
<keyword evidence="1 3" id="KW-0963">Cytoplasm</keyword>
<comment type="similarity">
    <text evidence="3">Belongs to the TorD/DmsD family. TorD subfamily.</text>
</comment>
<keyword evidence="2 3" id="KW-0143">Chaperone</keyword>
<protein>
    <recommendedName>
        <fullName evidence="3">Chaperone protein TorD</fullName>
    </recommendedName>
</protein>
<dbReference type="InterPro" id="IPR036411">
    <property type="entry name" value="TorD-like_sf"/>
</dbReference>
<comment type="subcellular location">
    <subcellularLocation>
        <location evidence="3">Cytoplasm</location>
    </subcellularLocation>
</comment>
<dbReference type="SUPFAM" id="SSF89155">
    <property type="entry name" value="TorD-like"/>
    <property type="match status" value="1"/>
</dbReference>
<dbReference type="InterPro" id="IPR036386">
    <property type="entry name" value="HscB_C_sf"/>
</dbReference>
<dbReference type="Gene3D" id="1.20.120.1820">
    <property type="match status" value="1"/>
</dbReference>